<keyword evidence="2" id="KW-1185">Reference proteome</keyword>
<reference evidence="2" key="2">
    <citation type="journal article" date="2018" name="Plant J.">
        <title>The Sorghum bicolor reference genome: improved assembly, gene annotations, a transcriptome atlas, and signatures of genome organization.</title>
        <authorList>
            <person name="McCormick R.F."/>
            <person name="Truong S.K."/>
            <person name="Sreedasyam A."/>
            <person name="Jenkins J."/>
            <person name="Shu S."/>
            <person name="Sims D."/>
            <person name="Kennedy M."/>
            <person name="Amirebrahimi M."/>
            <person name="Weers B.D."/>
            <person name="McKinley B."/>
            <person name="Mattison A."/>
            <person name="Morishige D.T."/>
            <person name="Grimwood J."/>
            <person name="Schmutz J."/>
            <person name="Mullet J.E."/>
        </authorList>
    </citation>
    <scope>NUCLEOTIDE SEQUENCE [LARGE SCALE GENOMIC DNA]</scope>
    <source>
        <strain evidence="2">cv. BTx623</strain>
    </source>
</reference>
<dbReference type="Proteomes" id="UP000000768">
    <property type="component" value="Chromosome 6"/>
</dbReference>
<gene>
    <name evidence="1" type="ORF">SORBI_3006G037200</name>
</gene>
<accession>A0A1B6PJW0</accession>
<evidence type="ECO:0000313" key="1">
    <source>
        <dbReference type="EMBL" id="KXG25964.1"/>
    </source>
</evidence>
<dbReference type="Gramene" id="KXG25964">
    <property type="protein sequence ID" value="KXG25964"/>
    <property type="gene ID" value="SORBI_3006G037200"/>
</dbReference>
<reference evidence="1 2" key="1">
    <citation type="journal article" date="2009" name="Nature">
        <title>The Sorghum bicolor genome and the diversification of grasses.</title>
        <authorList>
            <person name="Paterson A.H."/>
            <person name="Bowers J.E."/>
            <person name="Bruggmann R."/>
            <person name="Dubchak I."/>
            <person name="Grimwood J."/>
            <person name="Gundlach H."/>
            <person name="Haberer G."/>
            <person name="Hellsten U."/>
            <person name="Mitros T."/>
            <person name="Poliakov A."/>
            <person name="Schmutz J."/>
            <person name="Spannagl M."/>
            <person name="Tang H."/>
            <person name="Wang X."/>
            <person name="Wicker T."/>
            <person name="Bharti A.K."/>
            <person name="Chapman J."/>
            <person name="Feltus F.A."/>
            <person name="Gowik U."/>
            <person name="Grigoriev I.V."/>
            <person name="Lyons E."/>
            <person name="Maher C.A."/>
            <person name="Martis M."/>
            <person name="Narechania A."/>
            <person name="Otillar R.P."/>
            <person name="Penning B.W."/>
            <person name="Salamov A.A."/>
            <person name="Wang Y."/>
            <person name="Zhang L."/>
            <person name="Carpita N.C."/>
            <person name="Freeling M."/>
            <person name="Gingle A.R."/>
            <person name="Hash C.T."/>
            <person name="Keller B."/>
            <person name="Klein P."/>
            <person name="Kresovich S."/>
            <person name="McCann M.C."/>
            <person name="Ming R."/>
            <person name="Peterson D.G."/>
            <person name="Mehboob-ur-Rahman"/>
            <person name="Ware D."/>
            <person name="Westhoff P."/>
            <person name="Mayer K.F."/>
            <person name="Messing J."/>
            <person name="Rokhsar D.S."/>
        </authorList>
    </citation>
    <scope>NUCLEOTIDE SEQUENCE [LARGE SCALE GENOMIC DNA]</scope>
    <source>
        <strain evidence="2">cv. BTx623</strain>
    </source>
</reference>
<evidence type="ECO:0000313" key="2">
    <source>
        <dbReference type="Proteomes" id="UP000000768"/>
    </source>
</evidence>
<sequence>MTFCPKALETAGQQPRDNTRTLLSPSLSLCFLSPSSRSTTLAAPDRQPWLLGSPRVGGDVLHRGAWLGNHGAQAEPRSPWCCCVVVCRDSGSDTIFPQPDSSTYKQLQTGGHRIFHTTACIITNNLLTANAQVLSLLSACHRNVVSLLYF</sequence>
<dbReference type="InParanoid" id="A0A1B6PJW0"/>
<protein>
    <submittedName>
        <fullName evidence="1">Uncharacterized protein</fullName>
    </submittedName>
</protein>
<dbReference type="EMBL" id="CM000765">
    <property type="protein sequence ID" value="KXG25964.1"/>
    <property type="molecule type" value="Genomic_DNA"/>
</dbReference>
<dbReference type="AlphaFoldDB" id="A0A1B6PJW0"/>
<name>A0A1B6PJW0_SORBI</name>
<proteinExistence type="predicted"/>
<organism evidence="1 2">
    <name type="scientific">Sorghum bicolor</name>
    <name type="common">Sorghum</name>
    <name type="synonym">Sorghum vulgare</name>
    <dbReference type="NCBI Taxonomy" id="4558"/>
    <lineage>
        <taxon>Eukaryota</taxon>
        <taxon>Viridiplantae</taxon>
        <taxon>Streptophyta</taxon>
        <taxon>Embryophyta</taxon>
        <taxon>Tracheophyta</taxon>
        <taxon>Spermatophyta</taxon>
        <taxon>Magnoliopsida</taxon>
        <taxon>Liliopsida</taxon>
        <taxon>Poales</taxon>
        <taxon>Poaceae</taxon>
        <taxon>PACMAD clade</taxon>
        <taxon>Panicoideae</taxon>
        <taxon>Andropogonodae</taxon>
        <taxon>Andropogoneae</taxon>
        <taxon>Sorghinae</taxon>
        <taxon>Sorghum</taxon>
    </lineage>
</organism>